<comment type="similarity">
    <text evidence="2 5">Belongs to the UDP-N-acetylglucosamine 2-epimerase family.</text>
</comment>
<sequence length="378" mass="42833">MKIENRGGKMKVMTVFGTRPEAIKMAPIVKAMEKEERIENIVCVTAQHRQMLDQVLNIFDIEPDFDLNIFKPGQTLTEITTKALEGLEKVIIENKPDLLLVQGDTTTVFAGALAAFYQKVKIGHVEAGLRSGNLYSPYPEEANRKLTGILTDFHFAPTEKNRENLLKEGYPDEKIFITGNTVIDALFHVVKDKYIFNDELLDSIDFENRKVILMTSHRRENIGKPMENIFTAIKRIVEAHEDVEVVFPIHLNPKVRDIAYKVFDNHPRIHLVEPLNYEPFTNLMAKSYLVVTDSGGLQEEAPSLGKPVLVVREETERPEGIVAGTAKLVGTNEEKIYKEINMLLNEKEKYLKMSNAVNPYGDGKAAEKIVDIILQKLD</sequence>
<evidence type="ECO:0000313" key="7">
    <source>
        <dbReference type="EMBL" id="SHH43272.1"/>
    </source>
</evidence>
<dbReference type="CDD" id="cd03786">
    <property type="entry name" value="GTB_UDP-GlcNAc_2-Epimerase"/>
    <property type="match status" value="1"/>
</dbReference>
<dbReference type="InterPro" id="IPR029767">
    <property type="entry name" value="WecB-like"/>
</dbReference>
<keyword evidence="1 5" id="KW-0413">Isomerase</keyword>
<organism evidence="7 8">
    <name type="scientific">Sporanaerobacter acetigenes DSM 13106</name>
    <dbReference type="NCBI Taxonomy" id="1123281"/>
    <lineage>
        <taxon>Bacteria</taxon>
        <taxon>Bacillati</taxon>
        <taxon>Bacillota</taxon>
        <taxon>Tissierellia</taxon>
        <taxon>Tissierellales</taxon>
        <taxon>Sporanaerobacteraceae</taxon>
        <taxon>Sporanaerobacter</taxon>
    </lineage>
</organism>
<name>A0A1M5SXS0_9FIRM</name>
<dbReference type="Proteomes" id="UP000184389">
    <property type="component" value="Unassembled WGS sequence"/>
</dbReference>
<dbReference type="SUPFAM" id="SSF53756">
    <property type="entry name" value="UDP-Glycosyltransferase/glycogen phosphorylase"/>
    <property type="match status" value="1"/>
</dbReference>
<gene>
    <name evidence="7" type="ORF">SAMN02745180_00316</name>
</gene>
<evidence type="ECO:0000256" key="1">
    <source>
        <dbReference type="ARBA" id="ARBA00023235"/>
    </source>
</evidence>
<protein>
    <recommendedName>
        <fullName evidence="3">UDP-N-acetylglucosamine 2-epimerase (non-hydrolyzing)</fullName>
        <ecNumber evidence="3">5.1.3.14</ecNumber>
    </recommendedName>
    <alternativeName>
        <fullName evidence="4">UDP-GlcNAc-2-epimerase</fullName>
    </alternativeName>
</protein>
<dbReference type="STRING" id="1123281.SAMN02745180_00316"/>
<evidence type="ECO:0000259" key="6">
    <source>
        <dbReference type="Pfam" id="PF02350"/>
    </source>
</evidence>
<dbReference type="FunFam" id="3.40.50.2000:FF:000043">
    <property type="entry name" value="UDP-N-acetylglucosamine 2-epimerase"/>
    <property type="match status" value="1"/>
</dbReference>
<evidence type="ECO:0000256" key="5">
    <source>
        <dbReference type="RuleBase" id="RU003513"/>
    </source>
</evidence>
<evidence type="ECO:0000256" key="3">
    <source>
        <dbReference type="ARBA" id="ARBA00038858"/>
    </source>
</evidence>
<dbReference type="AlphaFoldDB" id="A0A1M5SXS0"/>
<dbReference type="PANTHER" id="PTHR43174">
    <property type="entry name" value="UDP-N-ACETYLGLUCOSAMINE 2-EPIMERASE"/>
    <property type="match status" value="1"/>
</dbReference>
<feature type="domain" description="UDP-N-acetylglucosamine 2-epimerase" evidence="6">
    <location>
        <begin position="30"/>
        <end position="373"/>
    </location>
</feature>
<dbReference type="PANTHER" id="PTHR43174:SF2">
    <property type="entry name" value="UDP-N-ACETYLGLUCOSAMINE 2-EPIMERASE"/>
    <property type="match status" value="1"/>
</dbReference>
<reference evidence="7 8" key="1">
    <citation type="submission" date="2016-11" db="EMBL/GenBank/DDBJ databases">
        <authorList>
            <person name="Jaros S."/>
            <person name="Januszkiewicz K."/>
            <person name="Wedrychowicz H."/>
        </authorList>
    </citation>
    <scope>NUCLEOTIDE SEQUENCE [LARGE SCALE GENOMIC DNA]</scope>
    <source>
        <strain evidence="7 8">DSM 13106</strain>
    </source>
</reference>
<dbReference type="InterPro" id="IPR003331">
    <property type="entry name" value="UDP_GlcNAc_Epimerase_2_dom"/>
</dbReference>
<dbReference type="EMBL" id="FQXR01000002">
    <property type="protein sequence ID" value="SHH43272.1"/>
    <property type="molecule type" value="Genomic_DNA"/>
</dbReference>
<keyword evidence="8" id="KW-1185">Reference proteome</keyword>
<evidence type="ECO:0000256" key="2">
    <source>
        <dbReference type="ARBA" id="ARBA00038209"/>
    </source>
</evidence>
<accession>A0A1M5SXS0</accession>
<proteinExistence type="inferred from homology"/>
<dbReference type="NCBIfam" id="TIGR00236">
    <property type="entry name" value="wecB"/>
    <property type="match status" value="1"/>
</dbReference>
<dbReference type="Pfam" id="PF02350">
    <property type="entry name" value="Epimerase_2"/>
    <property type="match status" value="1"/>
</dbReference>
<evidence type="ECO:0000256" key="4">
    <source>
        <dbReference type="ARBA" id="ARBA00079400"/>
    </source>
</evidence>
<dbReference type="Gene3D" id="3.40.50.2000">
    <property type="entry name" value="Glycogen Phosphorylase B"/>
    <property type="match status" value="2"/>
</dbReference>
<evidence type="ECO:0000313" key="8">
    <source>
        <dbReference type="Proteomes" id="UP000184389"/>
    </source>
</evidence>
<dbReference type="GO" id="GO:0008761">
    <property type="term" value="F:UDP-N-acetylglucosamine 2-epimerase activity"/>
    <property type="evidence" value="ECO:0007669"/>
    <property type="project" value="UniProtKB-EC"/>
</dbReference>
<dbReference type="EC" id="5.1.3.14" evidence="3"/>